<name>A0A834XAL5_9FABA</name>
<protein>
    <submittedName>
        <fullName evidence="4">Protein FAR1-RELATED SEQUENCE 5-like</fullName>
    </submittedName>
</protein>
<gene>
    <name evidence="4" type="ORF">G2W53_003703</name>
</gene>
<dbReference type="PANTHER" id="PTHR47718">
    <property type="entry name" value="OS01G0519700 PROTEIN"/>
    <property type="match status" value="1"/>
</dbReference>
<dbReference type="Pfam" id="PF03101">
    <property type="entry name" value="FAR1"/>
    <property type="match status" value="1"/>
</dbReference>
<accession>A0A834XAL5</accession>
<dbReference type="Pfam" id="PF10551">
    <property type="entry name" value="MULE"/>
    <property type="match status" value="1"/>
</dbReference>
<dbReference type="PANTHER" id="PTHR47718:SF2">
    <property type="entry name" value="PROTEIN FAR1-RELATED SEQUENCE 5-LIKE"/>
    <property type="match status" value="1"/>
</dbReference>
<evidence type="ECO:0000313" key="5">
    <source>
        <dbReference type="Proteomes" id="UP000634136"/>
    </source>
</evidence>
<feature type="compositionally biased region" description="Polar residues" evidence="1">
    <location>
        <begin position="459"/>
        <end position="472"/>
    </location>
</feature>
<keyword evidence="5" id="KW-1185">Reference proteome</keyword>
<feature type="compositionally biased region" description="Basic residues" evidence="1">
    <location>
        <begin position="435"/>
        <end position="458"/>
    </location>
</feature>
<dbReference type="InterPro" id="IPR004330">
    <property type="entry name" value="FAR1_DNA_bnd_dom"/>
</dbReference>
<evidence type="ECO:0000256" key="1">
    <source>
        <dbReference type="SAM" id="MobiDB-lite"/>
    </source>
</evidence>
<evidence type="ECO:0000259" key="3">
    <source>
        <dbReference type="Pfam" id="PF10551"/>
    </source>
</evidence>
<dbReference type="EMBL" id="JAAIUW010000002">
    <property type="protein sequence ID" value="KAF7841405.1"/>
    <property type="molecule type" value="Genomic_DNA"/>
</dbReference>
<comment type="caution">
    <text evidence="4">The sequence shown here is derived from an EMBL/GenBank/DDBJ whole genome shotgun (WGS) entry which is preliminary data.</text>
</comment>
<dbReference type="AlphaFoldDB" id="A0A834XAL5"/>
<proteinExistence type="predicted"/>
<reference evidence="4" key="1">
    <citation type="submission" date="2020-09" db="EMBL/GenBank/DDBJ databases">
        <title>Genome-Enabled Discovery of Anthraquinone Biosynthesis in Senna tora.</title>
        <authorList>
            <person name="Kang S.-H."/>
            <person name="Pandey R.P."/>
            <person name="Lee C.-M."/>
            <person name="Sim J.-S."/>
            <person name="Jeong J.-T."/>
            <person name="Choi B.-S."/>
            <person name="Jung M."/>
            <person name="Ginzburg D."/>
            <person name="Zhao K."/>
            <person name="Won S.Y."/>
            <person name="Oh T.-J."/>
            <person name="Yu Y."/>
            <person name="Kim N.-H."/>
            <person name="Lee O.R."/>
            <person name="Lee T.-H."/>
            <person name="Bashyal P."/>
            <person name="Kim T.-S."/>
            <person name="Lee W.-H."/>
            <person name="Kawkins C."/>
            <person name="Kim C.-K."/>
            <person name="Kim J.S."/>
            <person name="Ahn B.O."/>
            <person name="Rhee S.Y."/>
            <person name="Sohng J.K."/>
        </authorList>
    </citation>
    <scope>NUCLEOTIDE SEQUENCE</scope>
    <source>
        <tissue evidence="4">Leaf</tissue>
    </source>
</reference>
<feature type="domain" description="FAR1" evidence="2">
    <location>
        <begin position="1"/>
        <end position="79"/>
    </location>
</feature>
<evidence type="ECO:0000259" key="2">
    <source>
        <dbReference type="Pfam" id="PF03101"/>
    </source>
</evidence>
<evidence type="ECO:0000313" key="4">
    <source>
        <dbReference type="EMBL" id="KAF7841405.1"/>
    </source>
</evidence>
<organism evidence="4 5">
    <name type="scientific">Senna tora</name>
    <dbReference type="NCBI Taxonomy" id="362788"/>
    <lineage>
        <taxon>Eukaryota</taxon>
        <taxon>Viridiplantae</taxon>
        <taxon>Streptophyta</taxon>
        <taxon>Embryophyta</taxon>
        <taxon>Tracheophyta</taxon>
        <taxon>Spermatophyta</taxon>
        <taxon>Magnoliopsida</taxon>
        <taxon>eudicotyledons</taxon>
        <taxon>Gunneridae</taxon>
        <taxon>Pentapetalae</taxon>
        <taxon>rosids</taxon>
        <taxon>fabids</taxon>
        <taxon>Fabales</taxon>
        <taxon>Fabaceae</taxon>
        <taxon>Caesalpinioideae</taxon>
        <taxon>Cassia clade</taxon>
        <taxon>Senna</taxon>
    </lineage>
</organism>
<dbReference type="InterPro" id="IPR018289">
    <property type="entry name" value="MULE_transposase_dom"/>
</dbReference>
<dbReference type="OrthoDB" id="1894539at2759"/>
<feature type="region of interest" description="Disordered" evidence="1">
    <location>
        <begin position="429"/>
        <end position="472"/>
    </location>
</feature>
<dbReference type="Proteomes" id="UP000634136">
    <property type="component" value="Unassembled WGS sequence"/>
</dbReference>
<feature type="domain" description="MULE transposase" evidence="3">
    <location>
        <begin position="201"/>
        <end position="295"/>
    </location>
</feature>
<sequence>MGFGVRKSYTNKSKKDGSIMTVRFVCNKEGLRGKDKRDHLTKNPRRETRTDCKVRMGLTHVDGIFRIYDFIEDHNHVLQTPKTTHMLASQRKISKVQALEIELAEDSGLQLRTSYELSSRHAGGKDNLGYTRLDQKNYLRTIRKRSLMYGEAGWLLRYFKKQNLKNPSYYHDYQMDSEEQITNIFWADPKMLLDYSYFGDVVSLDTTYCINNAHRPLAIFSGFNHFRGVVIFGAALLYDETASSFKWLFKTFLEANLQKKPQTIFTDQDQAMAKALHEVMPEVCHGLCTWHLMQNGIKHLGNLMKNGSHFLKDFKTCMFGYDEEAQFEVAWSRRFEHFGILCCHALKVLEVNGVMTIPDQYILKRLTKDARSGAIEDVNGNKVVEDPDSVGTIRHRQLWPKLQVSEILLETKDVNNEIDDPIAPISECLSQPTGIKKRPGTKRKGRYKSCLDRKKKSSVRNSQSQRSIDNEAVNQVNFEVPKIYGNQVNFETPQGSSNQMNFEVPPNLGTQFSFTKFLMEPFSTQSLEGSEFYGDFSNVNDQS</sequence>